<comment type="similarity">
    <text evidence="3">Belongs to the RNase PH family.</text>
</comment>
<dbReference type="AlphaFoldDB" id="A0AAW1VGP0"/>
<gene>
    <name evidence="10" type="ORF">WA026_019053</name>
</gene>
<dbReference type="GO" id="GO:0005730">
    <property type="term" value="C:nucleolus"/>
    <property type="evidence" value="ECO:0007669"/>
    <property type="project" value="TreeGrafter"/>
</dbReference>
<keyword evidence="6" id="KW-0271">Exosome</keyword>
<dbReference type="GO" id="GO:0006364">
    <property type="term" value="P:rRNA processing"/>
    <property type="evidence" value="ECO:0007669"/>
    <property type="project" value="UniProtKB-KW"/>
</dbReference>
<evidence type="ECO:0000313" key="11">
    <source>
        <dbReference type="Proteomes" id="UP001431783"/>
    </source>
</evidence>
<sequence length="275" mass="30593">MPVDHKRINAPESAVPYKLFTKLNTESLKEQYQKAIRDGIRVDGRKPSEHRKIFLKTGIVAHAKGSAYIEQGNTKVVTSVFDPREIPNRTDYCLKGEIYCEFKFAPFSCPKRRLHQQDSQEKECSAIMKKALEAVVCREEFPNFQVDVYALVLHNDGSALSAAVTAAGVALASAGIPMFDIITSSTLAIQGEHSLFDPNFREELLSEIAIEKEHGVVILCVTSTHQQISHFHQTGNLQLNTITQSIDTLHNTCKEIVPVVQKCLVKSVLSVISES</sequence>
<evidence type="ECO:0000256" key="7">
    <source>
        <dbReference type="ARBA" id="ARBA00022884"/>
    </source>
</evidence>
<dbReference type="Proteomes" id="UP001431783">
    <property type="component" value="Unassembled WGS sequence"/>
</dbReference>
<dbReference type="Gene3D" id="3.30.230.70">
    <property type="entry name" value="GHMP Kinase, N-terminal domain"/>
    <property type="match status" value="1"/>
</dbReference>
<evidence type="ECO:0000313" key="10">
    <source>
        <dbReference type="EMBL" id="KAK9892252.1"/>
    </source>
</evidence>
<keyword evidence="7" id="KW-0694">RNA-binding</keyword>
<evidence type="ECO:0000256" key="6">
    <source>
        <dbReference type="ARBA" id="ARBA00022835"/>
    </source>
</evidence>
<evidence type="ECO:0000256" key="2">
    <source>
        <dbReference type="ARBA" id="ARBA00004496"/>
    </source>
</evidence>
<dbReference type="EMBL" id="JARQZJ010000133">
    <property type="protein sequence ID" value="KAK9892252.1"/>
    <property type="molecule type" value="Genomic_DNA"/>
</dbReference>
<reference evidence="10 11" key="1">
    <citation type="submission" date="2023-03" db="EMBL/GenBank/DDBJ databases">
        <title>Genome insight into feeding habits of ladybird beetles.</title>
        <authorList>
            <person name="Li H.-S."/>
            <person name="Huang Y.-H."/>
            <person name="Pang H."/>
        </authorList>
    </citation>
    <scope>NUCLEOTIDE SEQUENCE [LARGE SCALE GENOMIC DNA]</scope>
    <source>
        <strain evidence="10">SYSU_2023b</strain>
        <tissue evidence="10">Whole body</tissue>
    </source>
</reference>
<name>A0AAW1VGP0_9CUCU</name>
<keyword evidence="11" id="KW-1185">Reference proteome</keyword>
<dbReference type="InterPro" id="IPR050080">
    <property type="entry name" value="RNase_PH"/>
</dbReference>
<dbReference type="GO" id="GO:0000177">
    <property type="term" value="C:cytoplasmic exosome (RNase complex)"/>
    <property type="evidence" value="ECO:0007669"/>
    <property type="project" value="TreeGrafter"/>
</dbReference>
<accession>A0AAW1VGP0</accession>
<dbReference type="PANTHER" id="PTHR11953:SF2">
    <property type="entry name" value="EXOSOME COMPLEX COMPONENT MTR3"/>
    <property type="match status" value="1"/>
</dbReference>
<dbReference type="InterPro" id="IPR020568">
    <property type="entry name" value="Ribosomal_Su5_D2-typ_SF"/>
</dbReference>
<dbReference type="InterPro" id="IPR001247">
    <property type="entry name" value="ExoRNase_PH_dom1"/>
</dbReference>
<comment type="caution">
    <text evidence="10">The sequence shown here is derived from an EMBL/GenBank/DDBJ whole genome shotgun (WGS) entry which is preliminary data.</text>
</comment>
<comment type="subcellular location">
    <subcellularLocation>
        <location evidence="2">Cytoplasm</location>
    </subcellularLocation>
    <subcellularLocation>
        <location evidence="1">Nucleus</location>
    </subcellularLocation>
</comment>
<evidence type="ECO:0000256" key="3">
    <source>
        <dbReference type="ARBA" id="ARBA00006678"/>
    </source>
</evidence>
<feature type="domain" description="Exoribonuclease phosphorolytic" evidence="9">
    <location>
        <begin position="49"/>
        <end position="177"/>
    </location>
</feature>
<protein>
    <recommendedName>
        <fullName evidence="9">Exoribonuclease phosphorolytic domain-containing protein</fullName>
    </recommendedName>
</protein>
<evidence type="ECO:0000256" key="1">
    <source>
        <dbReference type="ARBA" id="ARBA00004123"/>
    </source>
</evidence>
<evidence type="ECO:0000259" key="9">
    <source>
        <dbReference type="Pfam" id="PF01138"/>
    </source>
</evidence>
<keyword evidence="4" id="KW-0963">Cytoplasm</keyword>
<keyword evidence="5" id="KW-0698">rRNA processing</keyword>
<dbReference type="GO" id="GO:0071028">
    <property type="term" value="P:nuclear mRNA surveillance"/>
    <property type="evidence" value="ECO:0007669"/>
    <property type="project" value="TreeGrafter"/>
</dbReference>
<organism evidence="10 11">
    <name type="scientific">Henosepilachna vigintioctopunctata</name>
    <dbReference type="NCBI Taxonomy" id="420089"/>
    <lineage>
        <taxon>Eukaryota</taxon>
        <taxon>Metazoa</taxon>
        <taxon>Ecdysozoa</taxon>
        <taxon>Arthropoda</taxon>
        <taxon>Hexapoda</taxon>
        <taxon>Insecta</taxon>
        <taxon>Pterygota</taxon>
        <taxon>Neoptera</taxon>
        <taxon>Endopterygota</taxon>
        <taxon>Coleoptera</taxon>
        <taxon>Polyphaga</taxon>
        <taxon>Cucujiformia</taxon>
        <taxon>Coccinelloidea</taxon>
        <taxon>Coccinellidae</taxon>
        <taxon>Epilachninae</taxon>
        <taxon>Epilachnini</taxon>
        <taxon>Henosepilachna</taxon>
    </lineage>
</organism>
<dbReference type="GO" id="GO:0016075">
    <property type="term" value="P:rRNA catabolic process"/>
    <property type="evidence" value="ECO:0007669"/>
    <property type="project" value="TreeGrafter"/>
</dbReference>
<evidence type="ECO:0000256" key="8">
    <source>
        <dbReference type="ARBA" id="ARBA00023242"/>
    </source>
</evidence>
<dbReference type="InterPro" id="IPR027408">
    <property type="entry name" value="PNPase/RNase_PH_dom_sf"/>
</dbReference>
<dbReference type="GO" id="GO:0071051">
    <property type="term" value="P:poly(A)-dependent snoRNA 3'-end processing"/>
    <property type="evidence" value="ECO:0007669"/>
    <property type="project" value="TreeGrafter"/>
</dbReference>
<dbReference type="GO" id="GO:0003723">
    <property type="term" value="F:RNA binding"/>
    <property type="evidence" value="ECO:0007669"/>
    <property type="project" value="UniProtKB-KW"/>
</dbReference>
<evidence type="ECO:0000256" key="4">
    <source>
        <dbReference type="ARBA" id="ARBA00022490"/>
    </source>
</evidence>
<dbReference type="InterPro" id="IPR036345">
    <property type="entry name" value="ExoRNase_PH_dom2_sf"/>
</dbReference>
<evidence type="ECO:0000256" key="5">
    <source>
        <dbReference type="ARBA" id="ARBA00022552"/>
    </source>
</evidence>
<dbReference type="PANTHER" id="PTHR11953">
    <property type="entry name" value="EXOSOME COMPLEX COMPONENT"/>
    <property type="match status" value="1"/>
</dbReference>
<dbReference type="GO" id="GO:0034475">
    <property type="term" value="P:U4 snRNA 3'-end processing"/>
    <property type="evidence" value="ECO:0007669"/>
    <property type="project" value="TreeGrafter"/>
</dbReference>
<proteinExistence type="inferred from homology"/>
<dbReference type="GO" id="GO:0000176">
    <property type="term" value="C:nuclear exosome (RNase complex)"/>
    <property type="evidence" value="ECO:0007669"/>
    <property type="project" value="TreeGrafter"/>
</dbReference>
<dbReference type="SUPFAM" id="SSF55666">
    <property type="entry name" value="Ribonuclease PH domain 2-like"/>
    <property type="match status" value="1"/>
</dbReference>
<dbReference type="Pfam" id="PF01138">
    <property type="entry name" value="RNase_PH"/>
    <property type="match status" value="1"/>
</dbReference>
<dbReference type="CDD" id="cd11371">
    <property type="entry name" value="RNase_PH_MTR3"/>
    <property type="match status" value="1"/>
</dbReference>
<keyword evidence="8" id="KW-0539">Nucleus</keyword>
<dbReference type="SUPFAM" id="SSF54211">
    <property type="entry name" value="Ribosomal protein S5 domain 2-like"/>
    <property type="match status" value="1"/>
</dbReference>